<sequence length="89" mass="9898">MQVAEFLSDLKSLQVCQDQNAAMNLVSDQRDVSAIATKEKKDDVDVDLKRAKDVIELYTRLRSISQGGNDIDSELRGDRDDVDKAIASL</sequence>
<evidence type="ECO:0000313" key="2">
    <source>
        <dbReference type="Proteomes" id="UP000504637"/>
    </source>
</evidence>
<protein>
    <submittedName>
        <fullName evidence="3">Uncharacterized protein</fullName>
    </submittedName>
</protein>
<accession>A0A6J3LVP7</accession>
<dbReference type="Proteomes" id="UP000504637">
    <property type="component" value="Unplaced"/>
</dbReference>
<reference evidence="3" key="1">
    <citation type="submission" date="2020-01" db="EMBL/GenBank/DDBJ databases">
        <authorList>
            <consortium name="DOE Joint Genome Institute"/>
            <person name="Haridas S."/>
            <person name="Albert R."/>
            <person name="Binder M."/>
            <person name="Bloem J."/>
            <person name="Labutti K."/>
            <person name="Salamov A."/>
            <person name="Andreopoulos B."/>
            <person name="Baker S.E."/>
            <person name="Barry K."/>
            <person name="Bills G."/>
            <person name="Bluhm B.H."/>
            <person name="Cannon C."/>
            <person name="Castanera R."/>
            <person name="Culley D.E."/>
            <person name="Daum C."/>
            <person name="Ezra D."/>
            <person name="Gonzalez J.B."/>
            <person name="Henrissat B."/>
            <person name="Kuo A."/>
            <person name="Liang C."/>
            <person name="Lipzen A."/>
            <person name="Lutzoni F."/>
            <person name="Magnuson J."/>
            <person name="Mondo S."/>
            <person name="Nolan M."/>
            <person name="Ohm R."/>
            <person name="Pangilinan J."/>
            <person name="Park H.-J."/>
            <person name="Ramirez L."/>
            <person name="Alfaro M."/>
            <person name="Sun H."/>
            <person name="Tritt A."/>
            <person name="Yoshinaga Y."/>
            <person name="Zwiers L.-H."/>
            <person name="Turgeon B.G."/>
            <person name="Goodwin S.B."/>
            <person name="Spatafora J.W."/>
            <person name="Crous P.W."/>
            <person name="Grigoriev I.V."/>
        </authorList>
    </citation>
    <scope>NUCLEOTIDE SEQUENCE</scope>
    <source>
        <strain evidence="3">CBS 342.82</strain>
    </source>
</reference>
<keyword evidence="2" id="KW-1185">Reference proteome</keyword>
<dbReference type="AlphaFoldDB" id="A0A6J3LVP7"/>
<name>A0A6J3LVP7_9PEZI</name>
<gene>
    <name evidence="3" type="ORF">K489DRAFT_383581</name>
</gene>
<dbReference type="RefSeq" id="XP_033456390.1">
    <property type="nucleotide sequence ID" value="XM_033605642.1"/>
</dbReference>
<evidence type="ECO:0000256" key="1">
    <source>
        <dbReference type="SAM" id="MobiDB-lite"/>
    </source>
</evidence>
<proteinExistence type="predicted"/>
<reference evidence="3" key="2">
    <citation type="submission" date="2020-04" db="EMBL/GenBank/DDBJ databases">
        <authorList>
            <consortium name="NCBI Genome Project"/>
        </authorList>
    </citation>
    <scope>NUCLEOTIDE SEQUENCE</scope>
    <source>
        <strain evidence="3">CBS 342.82</strain>
    </source>
</reference>
<organism evidence="3">
    <name type="scientific">Dissoconium aciculare CBS 342.82</name>
    <dbReference type="NCBI Taxonomy" id="1314786"/>
    <lineage>
        <taxon>Eukaryota</taxon>
        <taxon>Fungi</taxon>
        <taxon>Dikarya</taxon>
        <taxon>Ascomycota</taxon>
        <taxon>Pezizomycotina</taxon>
        <taxon>Dothideomycetes</taxon>
        <taxon>Dothideomycetidae</taxon>
        <taxon>Mycosphaerellales</taxon>
        <taxon>Dissoconiaceae</taxon>
        <taxon>Dissoconium</taxon>
    </lineage>
</organism>
<evidence type="ECO:0000313" key="3">
    <source>
        <dbReference type="RefSeq" id="XP_033456390.1"/>
    </source>
</evidence>
<reference evidence="3" key="3">
    <citation type="submission" date="2025-08" db="UniProtKB">
        <authorList>
            <consortium name="RefSeq"/>
        </authorList>
    </citation>
    <scope>IDENTIFICATION</scope>
    <source>
        <strain evidence="3">CBS 342.82</strain>
    </source>
</reference>
<dbReference type="GeneID" id="54363442"/>
<feature type="compositionally biased region" description="Basic and acidic residues" evidence="1">
    <location>
        <begin position="73"/>
        <end position="89"/>
    </location>
</feature>
<dbReference type="OrthoDB" id="5394455at2759"/>
<feature type="region of interest" description="Disordered" evidence="1">
    <location>
        <begin position="67"/>
        <end position="89"/>
    </location>
</feature>